<dbReference type="GO" id="GO:0016646">
    <property type="term" value="F:oxidoreductase activity, acting on the CH-NH group of donors, NAD or NADP as acceptor"/>
    <property type="evidence" value="ECO:0007669"/>
    <property type="project" value="TreeGrafter"/>
</dbReference>
<evidence type="ECO:0000313" key="3">
    <source>
        <dbReference type="Proteomes" id="UP001359886"/>
    </source>
</evidence>
<reference evidence="2 3" key="1">
    <citation type="submission" date="2024-02" db="EMBL/GenBank/DDBJ databases">
        <title>A novel Wenzhouxiangellaceae bacterium, isolated from coastal sediments.</title>
        <authorList>
            <person name="Du Z.-J."/>
            <person name="Ye Y.-Q."/>
            <person name="Zhang X.-Y."/>
        </authorList>
    </citation>
    <scope>NUCLEOTIDE SEQUENCE [LARGE SCALE GENOMIC DNA]</scope>
    <source>
        <strain evidence="2 3">CH-27</strain>
    </source>
</reference>
<dbReference type="Pfam" id="PF13460">
    <property type="entry name" value="NAD_binding_10"/>
    <property type="match status" value="1"/>
</dbReference>
<dbReference type="PANTHER" id="PTHR43355">
    <property type="entry name" value="FLAVIN REDUCTASE (NADPH)"/>
    <property type="match status" value="1"/>
</dbReference>
<accession>A0AAW9R8Q2</accession>
<name>A0AAW9R8Q2_9GAMM</name>
<comment type="caution">
    <text evidence="2">The sequence shown here is derived from an EMBL/GenBank/DDBJ whole genome shotgun (WGS) entry which is preliminary data.</text>
</comment>
<evidence type="ECO:0000313" key="2">
    <source>
        <dbReference type="EMBL" id="MEJ8569232.1"/>
    </source>
</evidence>
<dbReference type="RefSeq" id="WP_354696557.1">
    <property type="nucleotide sequence ID" value="NZ_JAZHOG010000012.1"/>
</dbReference>
<dbReference type="InterPro" id="IPR051606">
    <property type="entry name" value="Polyketide_Oxido-like"/>
</dbReference>
<proteinExistence type="predicted"/>
<dbReference type="Proteomes" id="UP001359886">
    <property type="component" value="Unassembled WGS sequence"/>
</dbReference>
<dbReference type="PANTHER" id="PTHR43355:SF2">
    <property type="entry name" value="FLAVIN REDUCTASE (NADPH)"/>
    <property type="match status" value="1"/>
</dbReference>
<evidence type="ECO:0000259" key="1">
    <source>
        <dbReference type="Pfam" id="PF13460"/>
    </source>
</evidence>
<protein>
    <submittedName>
        <fullName evidence="2">NAD(P)H-binding protein</fullName>
    </submittedName>
</protein>
<dbReference type="AlphaFoldDB" id="A0AAW9R8Q2"/>
<gene>
    <name evidence="2" type="ORF">V3330_16495</name>
</gene>
<organism evidence="2 3">
    <name type="scientific">Elongatibacter sediminis</name>
    <dbReference type="NCBI Taxonomy" id="3119006"/>
    <lineage>
        <taxon>Bacteria</taxon>
        <taxon>Pseudomonadati</taxon>
        <taxon>Pseudomonadota</taxon>
        <taxon>Gammaproteobacteria</taxon>
        <taxon>Chromatiales</taxon>
        <taxon>Wenzhouxiangellaceae</taxon>
        <taxon>Elongatibacter</taxon>
    </lineage>
</organism>
<dbReference type="InterPro" id="IPR036291">
    <property type="entry name" value="NAD(P)-bd_dom_sf"/>
</dbReference>
<dbReference type="SUPFAM" id="SSF51735">
    <property type="entry name" value="NAD(P)-binding Rossmann-fold domains"/>
    <property type="match status" value="1"/>
</dbReference>
<sequence length="217" mass="23016">MNITVFGARGSVGSRITHEAVARGHSVTAATRQPPIPGRESLTNAAGRLQYRAADATCPEDVMQVIAGQDAIIAATRPLSGHEPELIASTRTLLDAAAATGTRLLISGGAATLKVPDSGIPVLEDTRYLPPAARPIAMACAEQLALCQLNPASDWTYFSPAASLFSGERTGRFRLGTDDLIVDEQGASRLSLEDLAVAVLDEVEQIRFRRSRFTAAY</sequence>
<dbReference type="EMBL" id="JAZHOG010000012">
    <property type="protein sequence ID" value="MEJ8569232.1"/>
    <property type="molecule type" value="Genomic_DNA"/>
</dbReference>
<dbReference type="InterPro" id="IPR016040">
    <property type="entry name" value="NAD(P)-bd_dom"/>
</dbReference>
<feature type="domain" description="NAD(P)-binding" evidence="1">
    <location>
        <begin position="7"/>
        <end position="202"/>
    </location>
</feature>
<dbReference type="Gene3D" id="3.40.50.720">
    <property type="entry name" value="NAD(P)-binding Rossmann-like Domain"/>
    <property type="match status" value="1"/>
</dbReference>
<keyword evidence="3" id="KW-1185">Reference proteome</keyword>